<name>A0A168SUY1_ABSGL</name>
<dbReference type="GO" id="GO:0005634">
    <property type="term" value="C:nucleus"/>
    <property type="evidence" value="ECO:0007669"/>
    <property type="project" value="UniProtKB-SubCell"/>
</dbReference>
<dbReference type="Pfam" id="PF01868">
    <property type="entry name" value="RNase_P-MRP_p29"/>
    <property type="match status" value="1"/>
</dbReference>
<reference evidence="3" key="1">
    <citation type="submission" date="2016-04" db="EMBL/GenBank/DDBJ databases">
        <authorList>
            <person name="Evans L.H."/>
            <person name="Alamgir A."/>
            <person name="Owens N."/>
            <person name="Weber N.D."/>
            <person name="Virtaneva K."/>
            <person name="Barbian K."/>
            <person name="Babar A."/>
            <person name="Rosenke K."/>
        </authorList>
    </citation>
    <scope>NUCLEOTIDE SEQUENCE [LARGE SCALE GENOMIC DNA]</scope>
    <source>
        <strain evidence="3">CBS 101.48</strain>
    </source>
</reference>
<evidence type="ECO:0000256" key="2">
    <source>
        <dbReference type="ARBA" id="ARBA00006181"/>
    </source>
</evidence>
<dbReference type="FunCoup" id="A0A168SUY1">
    <property type="interactions" value="332"/>
</dbReference>
<proteinExistence type="inferred from homology"/>
<dbReference type="GO" id="GO:0000172">
    <property type="term" value="C:ribonuclease MRP complex"/>
    <property type="evidence" value="ECO:0007669"/>
    <property type="project" value="InterPro"/>
</dbReference>
<dbReference type="PANTHER" id="PTHR13348">
    <property type="entry name" value="RIBONUCLEASE P SUBUNIT P29"/>
    <property type="match status" value="1"/>
</dbReference>
<dbReference type="InterPro" id="IPR016848">
    <property type="entry name" value="RNase_P/MRP_Rpp29-subunit"/>
</dbReference>
<dbReference type="SMART" id="SM00538">
    <property type="entry name" value="POP4"/>
    <property type="match status" value="1"/>
</dbReference>
<comment type="subcellular location">
    <subcellularLocation>
        <location evidence="1">Nucleus</location>
    </subcellularLocation>
</comment>
<evidence type="ECO:0000256" key="1">
    <source>
        <dbReference type="ARBA" id="ARBA00004123"/>
    </source>
</evidence>
<evidence type="ECO:0000313" key="3">
    <source>
        <dbReference type="EMBL" id="SAM08980.1"/>
    </source>
</evidence>
<dbReference type="GO" id="GO:0001682">
    <property type="term" value="P:tRNA 5'-leader removal"/>
    <property type="evidence" value="ECO:0007669"/>
    <property type="project" value="InterPro"/>
</dbReference>
<dbReference type="GO" id="GO:0030677">
    <property type="term" value="C:ribonuclease P complex"/>
    <property type="evidence" value="ECO:0007669"/>
    <property type="project" value="InterPro"/>
</dbReference>
<dbReference type="InterPro" id="IPR036980">
    <property type="entry name" value="RNase_P/MRP_Rpp29_sf"/>
</dbReference>
<dbReference type="EMBL" id="LT554937">
    <property type="protein sequence ID" value="SAM08980.1"/>
    <property type="molecule type" value="Genomic_DNA"/>
</dbReference>
<dbReference type="STRING" id="4829.A0A168SUY1"/>
<dbReference type="GO" id="GO:0033204">
    <property type="term" value="F:ribonuclease P RNA binding"/>
    <property type="evidence" value="ECO:0007669"/>
    <property type="project" value="InterPro"/>
</dbReference>
<dbReference type="InParanoid" id="A0A168SUY1"/>
<organism evidence="3">
    <name type="scientific">Absidia glauca</name>
    <name type="common">Pin mould</name>
    <dbReference type="NCBI Taxonomy" id="4829"/>
    <lineage>
        <taxon>Eukaryota</taxon>
        <taxon>Fungi</taxon>
        <taxon>Fungi incertae sedis</taxon>
        <taxon>Mucoromycota</taxon>
        <taxon>Mucoromycotina</taxon>
        <taxon>Mucoromycetes</taxon>
        <taxon>Mucorales</taxon>
        <taxon>Cunninghamellaceae</taxon>
        <taxon>Absidia</taxon>
    </lineage>
</organism>
<gene>
    <name evidence="3" type="primary">ABSGL_14646.1 scaffold 14663</name>
</gene>
<sequence length="216" mass="24124">MEKSADLYTSLAGKSKNTAKEMEPVHALVGDLISNASSTVAVLQEMRPVYLHGANMIIDKKKKPKRQPRNRPLNARERRSLKVYDLDSSAIQYTSFLPLHDLWNGYMNDLKDGGELPEQFAQKLLKADFHGSILTVTKCKNPVYIGCTGIVIQETMNVFSIVTTANKVKKIPKAGSIFLLTTTACKETFTLYGSQLQFRAAERAAKKFKIKPTIDL</sequence>
<dbReference type="AlphaFoldDB" id="A0A168SUY1"/>
<dbReference type="PANTHER" id="PTHR13348:SF0">
    <property type="entry name" value="RIBONUCLEASE P PROTEIN SUBUNIT P29"/>
    <property type="match status" value="1"/>
</dbReference>
<accession>A0A168SUY1</accession>
<dbReference type="OrthoDB" id="124041at2759"/>
<protein>
    <submittedName>
        <fullName evidence="3">Uncharacterized protein</fullName>
    </submittedName>
</protein>
<dbReference type="OMA" id="IPKSECV"/>
<dbReference type="InterPro" id="IPR023534">
    <property type="entry name" value="Rof/RNase_P-like"/>
</dbReference>
<evidence type="ECO:0000313" key="4">
    <source>
        <dbReference type="Proteomes" id="UP000078561"/>
    </source>
</evidence>
<dbReference type="Gene3D" id="2.30.30.210">
    <property type="entry name" value="Ribonuclease P/MRP, subunit p29"/>
    <property type="match status" value="1"/>
</dbReference>
<dbReference type="SUPFAM" id="SSF101744">
    <property type="entry name" value="Rof/RNase P subunit-like"/>
    <property type="match status" value="1"/>
</dbReference>
<keyword evidence="4" id="KW-1185">Reference proteome</keyword>
<dbReference type="Proteomes" id="UP000078561">
    <property type="component" value="Unassembled WGS sequence"/>
</dbReference>
<comment type="similarity">
    <text evidence="2">Belongs to the eukaryotic/archaeal RNase P protein component 1 family.</text>
</comment>
<dbReference type="InterPro" id="IPR002730">
    <property type="entry name" value="Rpp29/RNP1"/>
</dbReference>
<dbReference type="GO" id="GO:0006364">
    <property type="term" value="P:rRNA processing"/>
    <property type="evidence" value="ECO:0007669"/>
    <property type="project" value="TreeGrafter"/>
</dbReference>